<keyword evidence="3" id="KW-0328">Glycosyltransferase</keyword>
<dbReference type="EMBL" id="BPQI01000183">
    <property type="protein sequence ID" value="GJD59046.1"/>
    <property type="molecule type" value="Genomic_DNA"/>
</dbReference>
<reference evidence="2" key="2">
    <citation type="journal article" date="2021" name="Front. Microbiol.">
        <title>Comprehensive Comparative Genomics and Phenotyping of Methylobacterium Species.</title>
        <authorList>
            <person name="Alessa O."/>
            <person name="Ogura Y."/>
            <person name="Fujitani Y."/>
            <person name="Takami H."/>
            <person name="Hayashi T."/>
            <person name="Sahin N."/>
            <person name="Tani A."/>
        </authorList>
    </citation>
    <scope>NUCLEOTIDE SEQUENCE</scope>
    <source>
        <strain evidence="2">DSM 22415</strain>
    </source>
</reference>
<evidence type="ECO:0000259" key="1">
    <source>
        <dbReference type="Pfam" id="PF00535"/>
    </source>
</evidence>
<evidence type="ECO:0000313" key="2">
    <source>
        <dbReference type="EMBL" id="GJD59046.1"/>
    </source>
</evidence>
<evidence type="ECO:0000313" key="4">
    <source>
        <dbReference type="Proteomes" id="UP000401717"/>
    </source>
</evidence>
<accession>A0A564G7R5</accession>
<dbReference type="Proteomes" id="UP001055303">
    <property type="component" value="Unassembled WGS sequence"/>
</dbReference>
<dbReference type="EC" id="2.4.1.289" evidence="3"/>
<dbReference type="CDD" id="cd04186">
    <property type="entry name" value="GT_2_like_c"/>
    <property type="match status" value="1"/>
</dbReference>
<name>A0A564G7R5_9HYPH</name>
<reference evidence="2" key="3">
    <citation type="submission" date="2021-08" db="EMBL/GenBank/DDBJ databases">
        <authorList>
            <person name="Tani A."/>
            <person name="Ola A."/>
            <person name="Ogura Y."/>
            <person name="Katsura K."/>
            <person name="Hayashi T."/>
        </authorList>
    </citation>
    <scope>NUCLEOTIDE SEQUENCE</scope>
    <source>
        <strain evidence="2">DSM 22415</strain>
    </source>
</reference>
<protein>
    <submittedName>
        <fullName evidence="3">N-acetylglucosaminyl-diphospho-decaprenol L-rhamnosyltransferase</fullName>
        <ecNumber evidence="3">2.4.1.289</ecNumber>
    </submittedName>
</protein>
<dbReference type="InterPro" id="IPR001173">
    <property type="entry name" value="Glyco_trans_2-like"/>
</dbReference>
<evidence type="ECO:0000313" key="3">
    <source>
        <dbReference type="EMBL" id="VUF15860.1"/>
    </source>
</evidence>
<dbReference type="GO" id="GO:0102096">
    <property type="term" value="F:decaprenyl-N-acetyl-alpha-D-glucosaminyl-pyrophosphate:dTDP-alpha-L-rhamnose rhamnosyltransferase activity"/>
    <property type="evidence" value="ECO:0007669"/>
    <property type="project" value="UniProtKB-EC"/>
</dbReference>
<dbReference type="SUPFAM" id="SSF53756">
    <property type="entry name" value="UDP-Glycosyltransferase/glycogen phosphorylase"/>
    <property type="match status" value="1"/>
</dbReference>
<dbReference type="OrthoDB" id="9783791at2"/>
<dbReference type="Gene3D" id="3.40.50.2000">
    <property type="entry name" value="Glycogen Phosphorylase B"/>
    <property type="match status" value="1"/>
</dbReference>
<dbReference type="SUPFAM" id="SSF53448">
    <property type="entry name" value="Nucleotide-diphospho-sugar transferases"/>
    <property type="match status" value="1"/>
</dbReference>
<dbReference type="InterPro" id="IPR029044">
    <property type="entry name" value="Nucleotide-diphossugar_trans"/>
</dbReference>
<dbReference type="RefSeq" id="WP_144768826.1">
    <property type="nucleotide sequence ID" value="NZ_BPQI01000183.1"/>
</dbReference>
<dbReference type="PANTHER" id="PTHR43179">
    <property type="entry name" value="RHAMNOSYLTRANSFERASE WBBL"/>
    <property type="match status" value="1"/>
</dbReference>
<dbReference type="Pfam" id="PF00535">
    <property type="entry name" value="Glycos_transf_2"/>
    <property type="match status" value="1"/>
</dbReference>
<organism evidence="3 4">
    <name type="scientific">Methylobacterium dankookense</name>
    <dbReference type="NCBI Taxonomy" id="560405"/>
    <lineage>
        <taxon>Bacteria</taxon>
        <taxon>Pseudomonadati</taxon>
        <taxon>Pseudomonadota</taxon>
        <taxon>Alphaproteobacteria</taxon>
        <taxon>Hyphomicrobiales</taxon>
        <taxon>Methylobacteriaceae</taxon>
        <taxon>Methylobacterium</taxon>
    </lineage>
</organism>
<dbReference type="AlphaFoldDB" id="A0A564G7R5"/>
<keyword evidence="3" id="KW-0808">Transferase</keyword>
<feature type="domain" description="Glycosyltransferase 2-like" evidence="1">
    <location>
        <begin position="44"/>
        <end position="156"/>
    </location>
</feature>
<gene>
    <name evidence="3" type="primary">wbbL_3</name>
    <name evidence="2" type="ORF">IFDJLNFL_4972</name>
    <name evidence="3" type="ORF">MTDSW087_05608</name>
</gene>
<dbReference type="EMBL" id="CABFVH010000074">
    <property type="protein sequence ID" value="VUF15860.1"/>
    <property type="molecule type" value="Genomic_DNA"/>
</dbReference>
<proteinExistence type="predicted"/>
<sequence>MSPETIDPHYGRLAALVEAQLIENALARNALRIAFTPVSDPLVSVVIVSRNAHLMLGLTLYRLASLQALAGATFEVILVDNGSHSETQSVLDRVDGATLIRNEENAGFGPACNAGSNLARGRYLLFLNPDVELMPGAIGALVEPFADSSVGIVGAHLVFPGGILQECGAFFRNDAQLTHAYGRGNANPLLPEGTFQRQVSYVSGAVLMIERDLFIELDGFDDIYKPAYFEDTDLCVRCHQKGRRVIYQPRATAIHFENATSRQRSDVEFLIDRNRKIFLDRHRSWLFPDPSVRPRFGDREHDNWALRVLYIDDAVPHHDLGSGLPRANFIIKAMDSLGYRVTVYPVHRADSNIYDRYRDLPDTVEILNPGSAVGLSSLFDERRDHYDTMWVSRPHNIDLACQVAQDKGFSLRDIVRKRVIFDSEALFCLRDFIEKALRDGQIAAPSFKQSALRETRNFAQADHVVCVSPAEASILNNFGITNVTILGHAFDLPEIQETCFADRSGLLFIGSLVDQMSPNIDSLGWFLDSVWPIVRNQLPEVRMRIVGQITSEFRRRFTRPGVEVLGRVSNLTPLLANARISVAPTRYAAGVPHKVHMSVAHGLPCLVTPILAEQIGWPKDAGYHVCDWRDPKAFADALLRLYSEADVWADLQRAGRLQVDQECNPAAFAAVLRTLCERPVFA</sequence>
<keyword evidence="5" id="KW-1185">Reference proteome</keyword>
<dbReference type="Gene3D" id="3.90.550.10">
    <property type="entry name" value="Spore Coat Polysaccharide Biosynthesis Protein SpsA, Chain A"/>
    <property type="match status" value="1"/>
</dbReference>
<dbReference type="PANTHER" id="PTHR43179:SF7">
    <property type="entry name" value="RHAMNOSYLTRANSFERASE WBBL"/>
    <property type="match status" value="1"/>
</dbReference>
<evidence type="ECO:0000313" key="5">
    <source>
        <dbReference type="Proteomes" id="UP001055303"/>
    </source>
</evidence>
<dbReference type="Proteomes" id="UP000401717">
    <property type="component" value="Unassembled WGS sequence"/>
</dbReference>
<reference evidence="3 4" key="1">
    <citation type="submission" date="2019-06" db="EMBL/GenBank/DDBJ databases">
        <authorList>
            <person name="Rodrigo-Torres L."/>
            <person name="Arahal R. D."/>
            <person name="Lucena T."/>
        </authorList>
    </citation>
    <scope>NUCLEOTIDE SEQUENCE [LARGE SCALE GENOMIC DNA]</scope>
    <source>
        <strain evidence="3 4">SW08-7</strain>
    </source>
</reference>
<dbReference type="Pfam" id="PF13692">
    <property type="entry name" value="Glyco_trans_1_4"/>
    <property type="match status" value="1"/>
</dbReference>